<evidence type="ECO:0000313" key="14">
    <source>
        <dbReference type="RefSeq" id="XP_031553197.1"/>
    </source>
</evidence>
<feature type="region of interest" description="Disordered" evidence="10">
    <location>
        <begin position="176"/>
        <end position="295"/>
    </location>
</feature>
<dbReference type="PANTHER" id="PTHR13578">
    <property type="entry name" value="ADDITIONAL SEX COMBS LIKE PROTEIN ASXL"/>
    <property type="match status" value="1"/>
</dbReference>
<dbReference type="InParanoid" id="A0A6P8HKH6"/>
<feature type="compositionally biased region" description="Low complexity" evidence="10">
    <location>
        <begin position="277"/>
        <end position="289"/>
    </location>
</feature>
<dbReference type="InterPro" id="IPR026905">
    <property type="entry name" value="ASX-like_PHD"/>
</dbReference>
<dbReference type="PROSITE" id="PS51916">
    <property type="entry name" value="DEUBAD"/>
    <property type="match status" value="1"/>
</dbReference>
<reference evidence="14" key="1">
    <citation type="submission" date="2025-08" db="UniProtKB">
        <authorList>
            <consortium name="RefSeq"/>
        </authorList>
    </citation>
    <scope>IDENTIFICATION</scope>
    <source>
        <tissue evidence="14">Tentacle</tissue>
    </source>
</reference>
<evidence type="ECO:0000259" key="11">
    <source>
        <dbReference type="PROSITE" id="PS51913"/>
    </source>
</evidence>
<proteinExistence type="inferred from homology"/>
<organism evidence="13 14">
    <name type="scientific">Actinia tenebrosa</name>
    <name type="common">Australian red waratah sea anemone</name>
    <dbReference type="NCBI Taxonomy" id="6105"/>
    <lineage>
        <taxon>Eukaryota</taxon>
        <taxon>Metazoa</taxon>
        <taxon>Cnidaria</taxon>
        <taxon>Anthozoa</taxon>
        <taxon>Hexacorallia</taxon>
        <taxon>Actiniaria</taxon>
        <taxon>Actiniidae</taxon>
        <taxon>Actinia</taxon>
    </lineage>
</organism>
<sequence>MVRIRRACQVELQTGLSSNYIWSTRQGKWNTVLERAGCPMTHKEILQVIQDEKLRDVSRGTSSLACLNAMLHHHSRGSDAVFYKVEGRMSCYGIKKSKSESTIPVMNNCKDNDPSSPSVSTVSSQQPVFSYSEPPLPLDSPSIISASTNNPEPSPIPQESPDPAVVVEVPDIQREETLSCGSPTEKDNTAFLPKSAATFLSPPPKRPRPLSKSSKNNRKRIPDPRVRVSQPPPKKSKPNSTRPRPVAKNVLKNLKVGTVGEMSEGQSSGENKMKKLSSSISSASSVDGSVNGDGHTTPQIAAARNMVKFSGLHTKKQRRYKKMSVADQIKRTKEGRVDLQSPESILASVPLRSLLNNRTFHLLPPAYQYQLLMLLPKVDRVVGPDGGLRPSSTAFTNEFFTSTCHLWRDRLKDGEFTPEMQQKLRTEEEKLTKIDPWKAKFFEPVWGQKSLSRLDNDMLPLFPGLTPESDNPLNVLQCWQPPSLVDRSLTNTGLMQADNVTVTSKTEQLNNAFVPQLTVPVKKLEASVLTKASKTKHKQMCVGPLKRSEAAKSLTSKAKAKISAVSIILSASEASNALSAIRNFEPPDMLPASKLLTRKKIIKIPIAEPSSTTKAKPKNTSSTPIVKRTEDINPDFTLNSLSVNPPTQVNSNASINFPKEPIFKSSNDTVSRPLSSLLPSNANTITSSLNSLMPKNCRCRMKAMKVCRMCGAFCHDDCITNTQLCATCVN</sequence>
<keyword evidence="5" id="KW-0863">Zinc-finger</keyword>
<keyword evidence="8" id="KW-0804">Transcription</keyword>
<dbReference type="InterPro" id="IPR028020">
    <property type="entry name" value="ASX_DEUBAD_dom"/>
</dbReference>
<dbReference type="InterPro" id="IPR044867">
    <property type="entry name" value="DEUBAD_dom"/>
</dbReference>
<feature type="domain" description="DEUBAD" evidence="12">
    <location>
        <begin position="342"/>
        <end position="451"/>
    </location>
</feature>
<dbReference type="OrthoDB" id="9348951at2759"/>
<evidence type="ECO:0000256" key="6">
    <source>
        <dbReference type="ARBA" id="ARBA00022833"/>
    </source>
</evidence>
<name>A0A6P8HKH6_ACTTE</name>
<dbReference type="Proteomes" id="UP000515163">
    <property type="component" value="Unplaced"/>
</dbReference>
<dbReference type="FunCoup" id="A0A6P8HKH6">
    <property type="interactions" value="1439"/>
</dbReference>
<dbReference type="AlphaFoldDB" id="A0A6P8HKH6"/>
<dbReference type="Pfam" id="PF13919">
    <property type="entry name" value="ASXH"/>
    <property type="match status" value="1"/>
</dbReference>
<dbReference type="PROSITE" id="PS51913">
    <property type="entry name" value="HTH_HARE"/>
    <property type="match status" value="1"/>
</dbReference>
<dbReference type="InterPro" id="IPR024811">
    <property type="entry name" value="ASX/ASX-like"/>
</dbReference>
<evidence type="ECO:0000256" key="7">
    <source>
        <dbReference type="ARBA" id="ARBA00023015"/>
    </source>
</evidence>
<keyword evidence="3" id="KW-0678">Repressor</keyword>
<evidence type="ECO:0000256" key="9">
    <source>
        <dbReference type="ARBA" id="ARBA00023242"/>
    </source>
</evidence>
<gene>
    <name evidence="14" type="primary">LOC116290333</name>
</gene>
<evidence type="ECO:0000313" key="13">
    <source>
        <dbReference type="Proteomes" id="UP000515163"/>
    </source>
</evidence>
<feature type="compositionally biased region" description="Low complexity" evidence="10">
    <location>
        <begin position="114"/>
        <end position="147"/>
    </location>
</feature>
<keyword evidence="9" id="KW-0539">Nucleus</keyword>
<evidence type="ECO:0000256" key="4">
    <source>
        <dbReference type="ARBA" id="ARBA00022723"/>
    </source>
</evidence>
<feature type="domain" description="HTH HARE-type" evidence="11">
    <location>
        <begin position="23"/>
        <end position="97"/>
    </location>
</feature>
<evidence type="ECO:0000256" key="10">
    <source>
        <dbReference type="SAM" id="MobiDB-lite"/>
    </source>
</evidence>
<comment type="subcellular location">
    <subcellularLocation>
        <location evidence="1">Nucleus</location>
    </subcellularLocation>
</comment>
<dbReference type="GO" id="GO:0008270">
    <property type="term" value="F:zinc ion binding"/>
    <property type="evidence" value="ECO:0007669"/>
    <property type="project" value="UniProtKB-KW"/>
</dbReference>
<dbReference type="GeneID" id="116290333"/>
<evidence type="ECO:0000256" key="8">
    <source>
        <dbReference type="ARBA" id="ARBA00023163"/>
    </source>
</evidence>
<evidence type="ECO:0000256" key="3">
    <source>
        <dbReference type="ARBA" id="ARBA00022491"/>
    </source>
</evidence>
<evidence type="ECO:0000256" key="2">
    <source>
        <dbReference type="ARBA" id="ARBA00006391"/>
    </source>
</evidence>
<dbReference type="GO" id="GO:0035517">
    <property type="term" value="C:PR-DUB complex"/>
    <property type="evidence" value="ECO:0007669"/>
    <property type="project" value="TreeGrafter"/>
</dbReference>
<dbReference type="Pfam" id="PF05066">
    <property type="entry name" value="HARE-HTH"/>
    <property type="match status" value="1"/>
</dbReference>
<dbReference type="InterPro" id="IPR007759">
    <property type="entry name" value="Asxl_HARE-HTH"/>
</dbReference>
<dbReference type="PANTHER" id="PTHR13578:SF20">
    <property type="entry name" value="POLYCOMB PROTEIN ASX"/>
    <property type="match status" value="1"/>
</dbReference>
<dbReference type="GO" id="GO:0003677">
    <property type="term" value="F:DNA binding"/>
    <property type="evidence" value="ECO:0007669"/>
    <property type="project" value="InterPro"/>
</dbReference>
<protein>
    <submittedName>
        <fullName evidence="14">Polycomb group protein ASXL2 isoform X1</fullName>
    </submittedName>
</protein>
<comment type="similarity">
    <text evidence="2">Belongs to the Asx family.</text>
</comment>
<dbReference type="GO" id="GO:0045944">
    <property type="term" value="P:positive regulation of transcription by RNA polymerase II"/>
    <property type="evidence" value="ECO:0007669"/>
    <property type="project" value="TreeGrafter"/>
</dbReference>
<dbReference type="RefSeq" id="XP_031553197.1">
    <property type="nucleotide sequence ID" value="XM_031697337.1"/>
</dbReference>
<accession>A0A6P8HKH6</accession>
<dbReference type="Pfam" id="PF13922">
    <property type="entry name" value="PHD_3"/>
    <property type="match status" value="1"/>
</dbReference>
<feature type="region of interest" description="Disordered" evidence="10">
    <location>
        <begin position="110"/>
        <end position="162"/>
    </location>
</feature>
<dbReference type="GO" id="GO:0003682">
    <property type="term" value="F:chromatin binding"/>
    <property type="evidence" value="ECO:0007669"/>
    <property type="project" value="TreeGrafter"/>
</dbReference>
<dbReference type="KEGG" id="aten:116290333"/>
<keyword evidence="13" id="KW-1185">Reference proteome</keyword>
<evidence type="ECO:0000256" key="1">
    <source>
        <dbReference type="ARBA" id="ARBA00004123"/>
    </source>
</evidence>
<evidence type="ECO:0000259" key="12">
    <source>
        <dbReference type="PROSITE" id="PS51916"/>
    </source>
</evidence>
<evidence type="ECO:0000256" key="5">
    <source>
        <dbReference type="ARBA" id="ARBA00022771"/>
    </source>
</evidence>
<keyword evidence="6" id="KW-0862">Zinc</keyword>
<keyword evidence="7" id="KW-0805">Transcription regulation</keyword>
<dbReference type="GO" id="GO:0009887">
    <property type="term" value="P:animal organ morphogenesis"/>
    <property type="evidence" value="ECO:0007669"/>
    <property type="project" value="TreeGrafter"/>
</dbReference>
<keyword evidence="4" id="KW-0479">Metal-binding</keyword>
<feature type="compositionally biased region" description="Basic residues" evidence="10">
    <location>
        <begin position="205"/>
        <end position="219"/>
    </location>
</feature>